<evidence type="ECO:0000313" key="4">
    <source>
        <dbReference type="Proteomes" id="UP000193560"/>
    </source>
</evidence>
<dbReference type="EMBL" id="MCGE01000003">
    <property type="protein sequence ID" value="ORZ23662.1"/>
    <property type="molecule type" value="Genomic_DNA"/>
</dbReference>
<comment type="caution">
    <text evidence="3">The sequence shown here is derived from an EMBL/GenBank/DDBJ whole genome shotgun (WGS) entry which is preliminary data.</text>
</comment>
<feature type="compositionally biased region" description="Low complexity" evidence="2">
    <location>
        <begin position="43"/>
        <end position="52"/>
    </location>
</feature>
<evidence type="ECO:0000256" key="2">
    <source>
        <dbReference type="SAM" id="MobiDB-lite"/>
    </source>
</evidence>
<feature type="region of interest" description="Disordered" evidence="2">
    <location>
        <begin position="13"/>
        <end position="69"/>
    </location>
</feature>
<protein>
    <submittedName>
        <fullName evidence="3">T-complex protein 11-domain-containing protein</fullName>
    </submittedName>
</protein>
<evidence type="ECO:0000256" key="1">
    <source>
        <dbReference type="ARBA" id="ARBA00010954"/>
    </source>
</evidence>
<sequence>MYPIPPTRRTRAIWNKKLIPVQPQPAPLSPPPQVSDECNSNQSPPRLLDSSLLPPPSPSSSSYRKRKNWMPPINSETVQELSIANIFKSIQLRHDLLVDPHLSFRPNLDGNSGREKCRKAQRYWRRVNHAIESISSNINDDQHYPSLNFLRVILSELQKIMISLYSPFASTPASNEPWYWPAHISLDHFCTVFDVDFIIHQIQHGSFRLDSVIHLIMDVLTPLCPSFETSRLTSLHCALLEENFGTALRQCFSILEVIKLDCANRILHQYRPYLLETCSKIEFHCFKRQLDNGQIKLDSAYNWIQHHWKQQRKKENTCFFDVYHQGLIKLISTNQLGTQPSQFPITLQFDERRLTQQLRQEFQSLMVISIVLIPYRYIAGPFATSSDMARLKRTCIEICKDCAMVGPTGNIFTFFDGGFDDGSDGGGNQSVLQIGYRLAYKACHRAFQAHYRHHVLENQRLASASGAIAVATGEDDDINGKVPLLSMESLGAEQLCQVSQFWANWLLTLLKARNSRLYTLIHERLCDSLCFISQHGSSALAENAPMMATMNLMVGIQDTIVMLGDKLKILADLNLETFGSIYKVLALDIIQQNVV</sequence>
<feature type="compositionally biased region" description="Pro residues" evidence="2">
    <location>
        <begin position="22"/>
        <end position="33"/>
    </location>
</feature>
<name>A0A1X2IXA8_9FUNG</name>
<organism evidence="3 4">
    <name type="scientific">Absidia repens</name>
    <dbReference type="NCBI Taxonomy" id="90262"/>
    <lineage>
        <taxon>Eukaryota</taxon>
        <taxon>Fungi</taxon>
        <taxon>Fungi incertae sedis</taxon>
        <taxon>Mucoromycota</taxon>
        <taxon>Mucoromycotina</taxon>
        <taxon>Mucoromycetes</taxon>
        <taxon>Mucorales</taxon>
        <taxon>Cunninghamellaceae</taxon>
        <taxon>Absidia</taxon>
    </lineage>
</organism>
<evidence type="ECO:0000313" key="3">
    <source>
        <dbReference type="EMBL" id="ORZ23662.1"/>
    </source>
</evidence>
<keyword evidence="4" id="KW-1185">Reference proteome</keyword>
<dbReference type="PANTHER" id="PTHR12832:SF11">
    <property type="entry name" value="LD23868P"/>
    <property type="match status" value="1"/>
</dbReference>
<dbReference type="STRING" id="90262.A0A1X2IXA8"/>
<gene>
    <name evidence="3" type="ORF">BCR42DRAFT_388203</name>
</gene>
<dbReference type="AlphaFoldDB" id="A0A1X2IXA8"/>
<dbReference type="OrthoDB" id="276323at2759"/>
<dbReference type="GO" id="GO:0010737">
    <property type="term" value="P:protein kinase A signaling"/>
    <property type="evidence" value="ECO:0007669"/>
    <property type="project" value="TreeGrafter"/>
</dbReference>
<dbReference type="Pfam" id="PF05794">
    <property type="entry name" value="Tcp11"/>
    <property type="match status" value="1"/>
</dbReference>
<dbReference type="PANTHER" id="PTHR12832">
    <property type="entry name" value="TESTIS-SPECIFIC PROTEIN PBS13 T-COMPLEX 11"/>
    <property type="match status" value="1"/>
</dbReference>
<dbReference type="InterPro" id="IPR008862">
    <property type="entry name" value="Tcp11"/>
</dbReference>
<reference evidence="3 4" key="1">
    <citation type="submission" date="2016-07" db="EMBL/GenBank/DDBJ databases">
        <title>Pervasive Adenine N6-methylation of Active Genes in Fungi.</title>
        <authorList>
            <consortium name="DOE Joint Genome Institute"/>
            <person name="Mondo S.J."/>
            <person name="Dannebaum R.O."/>
            <person name="Kuo R.C."/>
            <person name="Labutti K."/>
            <person name="Haridas S."/>
            <person name="Kuo A."/>
            <person name="Salamov A."/>
            <person name="Ahrendt S.R."/>
            <person name="Lipzen A."/>
            <person name="Sullivan W."/>
            <person name="Andreopoulos W.B."/>
            <person name="Clum A."/>
            <person name="Lindquist E."/>
            <person name="Daum C."/>
            <person name="Ramamoorthy G.K."/>
            <person name="Gryganskyi A."/>
            <person name="Culley D."/>
            <person name="Magnuson J.K."/>
            <person name="James T.Y."/>
            <person name="O'Malley M.A."/>
            <person name="Stajich J.E."/>
            <person name="Spatafora J.W."/>
            <person name="Visel A."/>
            <person name="Grigoriev I.V."/>
        </authorList>
    </citation>
    <scope>NUCLEOTIDE SEQUENCE [LARGE SCALE GENOMIC DNA]</scope>
    <source>
        <strain evidence="3 4">NRRL 1336</strain>
    </source>
</reference>
<dbReference type="Proteomes" id="UP000193560">
    <property type="component" value="Unassembled WGS sequence"/>
</dbReference>
<comment type="similarity">
    <text evidence="1">Belongs to the TCP11 family.</text>
</comment>
<accession>A0A1X2IXA8</accession>
<proteinExistence type="inferred from homology"/>